<evidence type="ECO:0000313" key="2">
    <source>
        <dbReference type="EMBL" id="AHG90724.1"/>
    </source>
</evidence>
<dbReference type="Gene3D" id="3.30.1330.30">
    <property type="match status" value="1"/>
</dbReference>
<dbReference type="RefSeq" id="WP_025412191.1">
    <property type="nucleotide sequence ID" value="NZ_CP007128.1"/>
</dbReference>
<accession>W0RI17</accession>
<evidence type="ECO:0000313" key="3">
    <source>
        <dbReference type="Proteomes" id="UP000019151"/>
    </source>
</evidence>
<protein>
    <submittedName>
        <fullName evidence="2">Ribosomal protein L7Ae/L30e/S12e/Gadd45</fullName>
    </submittedName>
</protein>
<proteinExistence type="predicted"/>
<dbReference type="Proteomes" id="UP000019151">
    <property type="component" value="Chromosome"/>
</dbReference>
<name>W0RI17_9BACT</name>
<dbReference type="SUPFAM" id="SSF55315">
    <property type="entry name" value="L30e-like"/>
    <property type="match status" value="1"/>
</dbReference>
<dbReference type="InParanoid" id="W0RI17"/>
<sequence length="123" mass="12474">MNPAAEAKLLRLLGLGVRGRGAVVGVERVREAASKGTLVLAVVAPDVSRHSLEKVLPLLAAKRVPVVEGPGAAALGHAVGRETTAAVGVTDRNLARGIQEMLAEASLRWPPGGASDADVSGSD</sequence>
<reference evidence="2 3" key="1">
    <citation type="journal article" date="2014" name="Genome Announc.">
        <title>Genome Sequence and Methylome of Soil Bacterium Gemmatirosa kalamazoonensis KBS708T, a Member of the Rarely Cultivated Gemmatimonadetes Phylum.</title>
        <authorList>
            <person name="Debruyn J.M."/>
            <person name="Radosevich M."/>
            <person name="Wommack K.E."/>
            <person name="Polson S.W."/>
            <person name="Hauser L.J."/>
            <person name="Fawaz M.N."/>
            <person name="Korlach J."/>
            <person name="Tsai Y.C."/>
        </authorList>
    </citation>
    <scope>NUCLEOTIDE SEQUENCE [LARGE SCALE GENOMIC DNA]</scope>
    <source>
        <strain evidence="2 3">KBS708</strain>
    </source>
</reference>
<dbReference type="OrthoDB" id="9794863at2"/>
<dbReference type="InterPro" id="IPR029064">
    <property type="entry name" value="Ribosomal_eL30-like_sf"/>
</dbReference>
<dbReference type="InterPro" id="IPR004038">
    <property type="entry name" value="Ribosomal_eL8/eL30/eS12/Gad45"/>
</dbReference>
<keyword evidence="3" id="KW-1185">Reference proteome</keyword>
<dbReference type="eggNOG" id="COG1358">
    <property type="taxonomic scope" value="Bacteria"/>
</dbReference>
<evidence type="ECO:0000259" key="1">
    <source>
        <dbReference type="Pfam" id="PF01248"/>
    </source>
</evidence>
<dbReference type="EMBL" id="CP007128">
    <property type="protein sequence ID" value="AHG90724.1"/>
    <property type="molecule type" value="Genomic_DNA"/>
</dbReference>
<keyword evidence="2" id="KW-0687">Ribonucleoprotein</keyword>
<keyword evidence="2" id="KW-0689">Ribosomal protein</keyword>
<feature type="domain" description="Ribosomal protein eL8/eL30/eS12/Gadd45" evidence="1">
    <location>
        <begin position="13"/>
        <end position="91"/>
    </location>
</feature>
<dbReference type="STRING" id="861299.J421_3187"/>
<dbReference type="GO" id="GO:0005840">
    <property type="term" value="C:ribosome"/>
    <property type="evidence" value="ECO:0007669"/>
    <property type="project" value="UniProtKB-KW"/>
</dbReference>
<gene>
    <name evidence="2" type="ORF">J421_3187</name>
</gene>
<dbReference type="FunCoup" id="W0RI17">
    <property type="interactions" value="28"/>
</dbReference>
<dbReference type="AlphaFoldDB" id="W0RI17"/>
<dbReference type="HOGENOM" id="CLU_157804_1_1_0"/>
<dbReference type="Pfam" id="PF01248">
    <property type="entry name" value="Ribosomal_L7Ae"/>
    <property type="match status" value="1"/>
</dbReference>
<dbReference type="KEGG" id="gba:J421_3187"/>
<organism evidence="2 3">
    <name type="scientific">Gemmatirosa kalamazoonensis</name>
    <dbReference type="NCBI Taxonomy" id="861299"/>
    <lineage>
        <taxon>Bacteria</taxon>
        <taxon>Pseudomonadati</taxon>
        <taxon>Gemmatimonadota</taxon>
        <taxon>Gemmatimonadia</taxon>
        <taxon>Gemmatimonadales</taxon>
        <taxon>Gemmatimonadaceae</taxon>
        <taxon>Gemmatirosa</taxon>
    </lineage>
</organism>